<sequence>MSVRVPAIERRVDERVLKWIHAEHSQQEVPPSDANKRLGPYITISREAGAGGSELAKRVAEKLQWDLLDQEIVDYMEQQYGTPRCLIQRVDEKHENWLSEILTSRIGGLGFSESTYTHRVSKLVLLAASHGNVVIVGRGAKYILPPEQGVSVRVVAPLKLRIQRVMSQRHLSEKEARHWVLNKDRQRQNYIRGHFHQDESDPHLYDLVLNVGIVLLEEAADIIVDSSRRLTERFTDSTVH</sequence>
<dbReference type="InterPro" id="IPR027417">
    <property type="entry name" value="P-loop_NTPase"/>
</dbReference>
<accession>A0A2G1WDQ4</accession>
<dbReference type="GeneID" id="90607596"/>
<dbReference type="SUPFAM" id="SSF52540">
    <property type="entry name" value="P-loop containing nucleoside triphosphate hydrolases"/>
    <property type="match status" value="1"/>
</dbReference>
<comment type="caution">
    <text evidence="1">The sequence shown here is derived from an EMBL/GenBank/DDBJ whole genome shotgun (WGS) entry which is preliminary data.</text>
</comment>
<organism evidence="1 2">
    <name type="scientific">Rhodopirellula bahusiensis</name>
    <dbReference type="NCBI Taxonomy" id="2014065"/>
    <lineage>
        <taxon>Bacteria</taxon>
        <taxon>Pseudomonadati</taxon>
        <taxon>Planctomycetota</taxon>
        <taxon>Planctomycetia</taxon>
        <taxon>Pirellulales</taxon>
        <taxon>Pirellulaceae</taxon>
        <taxon>Rhodopirellula</taxon>
    </lineage>
</organism>
<dbReference type="GO" id="GO:0016301">
    <property type="term" value="F:kinase activity"/>
    <property type="evidence" value="ECO:0007669"/>
    <property type="project" value="UniProtKB-KW"/>
</dbReference>
<keyword evidence="2" id="KW-1185">Reference proteome</keyword>
<dbReference type="Proteomes" id="UP000225740">
    <property type="component" value="Unassembled WGS sequence"/>
</dbReference>
<evidence type="ECO:0000313" key="1">
    <source>
        <dbReference type="EMBL" id="PHQ36709.1"/>
    </source>
</evidence>
<protein>
    <submittedName>
        <fullName evidence="1">Cytidylate kinase</fullName>
    </submittedName>
</protein>
<dbReference type="EMBL" id="NIZW01000002">
    <property type="protein sequence ID" value="PHQ36709.1"/>
    <property type="molecule type" value="Genomic_DNA"/>
</dbReference>
<dbReference type="RefSeq" id="WP_099259606.1">
    <property type="nucleotide sequence ID" value="NZ_NIZW01000002.1"/>
</dbReference>
<reference evidence="1 2" key="1">
    <citation type="submission" date="2017-06" db="EMBL/GenBank/DDBJ databases">
        <title>Description of Rhodopirellula bahusiensis sp. nov.</title>
        <authorList>
            <person name="Kizina J."/>
            <person name="Harder J."/>
        </authorList>
    </citation>
    <scope>NUCLEOTIDE SEQUENCE [LARGE SCALE GENOMIC DNA]</scope>
    <source>
        <strain evidence="1 2">SWK21</strain>
    </source>
</reference>
<dbReference type="Pfam" id="PF13189">
    <property type="entry name" value="Cytidylate_kin2"/>
    <property type="match status" value="1"/>
</dbReference>
<evidence type="ECO:0000313" key="2">
    <source>
        <dbReference type="Proteomes" id="UP000225740"/>
    </source>
</evidence>
<gene>
    <name evidence="1" type="ORF">CEE69_05020</name>
</gene>
<proteinExistence type="predicted"/>
<dbReference type="OrthoDB" id="276523at2"/>
<dbReference type="Gene3D" id="3.40.50.300">
    <property type="entry name" value="P-loop containing nucleotide triphosphate hydrolases"/>
    <property type="match status" value="1"/>
</dbReference>
<keyword evidence="1" id="KW-0418">Kinase</keyword>
<keyword evidence="1" id="KW-0808">Transferase</keyword>
<name>A0A2G1WDQ4_9BACT</name>
<dbReference type="AlphaFoldDB" id="A0A2G1WDQ4"/>